<keyword evidence="8 17" id="KW-0479">Metal-binding</keyword>
<dbReference type="Pfam" id="PF00141">
    <property type="entry name" value="peroxidase"/>
    <property type="match status" value="1"/>
</dbReference>
<evidence type="ECO:0000259" key="21">
    <source>
        <dbReference type="PROSITE" id="PS50873"/>
    </source>
</evidence>
<dbReference type="InterPro" id="IPR033905">
    <property type="entry name" value="Secretory_peroxidase"/>
</dbReference>
<evidence type="ECO:0000256" key="9">
    <source>
        <dbReference type="ARBA" id="ARBA00022837"/>
    </source>
</evidence>
<dbReference type="GO" id="GO:0042744">
    <property type="term" value="P:hydrogen peroxide catabolic process"/>
    <property type="evidence" value="ECO:0007669"/>
    <property type="project" value="UniProtKB-KW"/>
</dbReference>
<dbReference type="EnsemblPlants" id="Zm00001eb058260_T001">
    <property type="protein sequence ID" value="Zm00001eb058260_P001"/>
    <property type="gene ID" value="Zm00001eb058260"/>
</dbReference>
<dbReference type="GO" id="GO:0005576">
    <property type="term" value="C:extracellular region"/>
    <property type="evidence" value="ECO:0007669"/>
    <property type="project" value="UniProtKB-SubCell"/>
</dbReference>
<evidence type="ECO:0000256" key="14">
    <source>
        <dbReference type="ARBA" id="ARBA00023324"/>
    </source>
</evidence>
<sequence length="325" mass="33961">MGAGIRVLAALLAALAAATAGVTAQLRQDYYAAVCPDLESIVRAAVSKKVQAQPVAVGATIRLFFHDCFVEGCDASVILVSTGNNTAEKDHPSNLSLAGDGFDTVIQAKAAVDAVPACANQVSCADILALATRDVIELAGGPSYAVELGRLDGLVSMSTNVDGKLPPPSFNLDQLTSIFALNNLSQADMIALSAAHTVGFAHCSTFSDRIQPQSVDPTMNATYAEDLQAACPAGVDPNIALQLDPVTPQAFDNQYFANLVDGRGLFASDQVLFSDARSQPTVVAWAQNATAFEQAFVDAITRLGRVGVKTDPSLGDVRRDCAFLN</sequence>
<dbReference type="FunFam" id="1.10.520.10:FF:000008">
    <property type="entry name" value="Peroxidase"/>
    <property type="match status" value="1"/>
</dbReference>
<feature type="chain" id="PRO_5033092674" description="Peroxidase" evidence="20">
    <location>
        <begin position="25"/>
        <end position="325"/>
    </location>
</feature>
<feature type="site" description="Transition state stabilizer" evidence="18">
    <location>
        <position position="62"/>
    </location>
</feature>
<dbReference type="GO" id="GO:0140825">
    <property type="term" value="F:lactoperoxidase activity"/>
    <property type="evidence" value="ECO:0007669"/>
    <property type="project" value="UniProtKB-EC"/>
</dbReference>
<evidence type="ECO:0000256" key="20">
    <source>
        <dbReference type="RuleBase" id="RU362060"/>
    </source>
</evidence>
<reference evidence="23" key="1">
    <citation type="submission" date="2015-12" db="EMBL/GenBank/DDBJ databases">
        <title>Update maize B73 reference genome by single molecule sequencing technologies.</title>
        <authorList>
            <consortium name="Maize Genome Sequencing Project"/>
            <person name="Ware D."/>
        </authorList>
    </citation>
    <scope>NUCLEOTIDE SEQUENCE [LARGE SCALE GENOMIC DNA]</scope>
    <source>
        <strain evidence="23">cv. B73</strain>
    </source>
</reference>
<dbReference type="Gramene" id="Zm00001eb058260_T001">
    <property type="protein sequence ID" value="Zm00001eb058260_P001"/>
    <property type="gene ID" value="Zm00001eb058260"/>
</dbReference>
<name>A0A804M4G3_MAIZE</name>
<evidence type="ECO:0000256" key="3">
    <source>
        <dbReference type="ARBA" id="ARBA00004613"/>
    </source>
</evidence>
<reference evidence="22" key="3">
    <citation type="submission" date="2021-05" db="UniProtKB">
        <authorList>
            <consortium name="EnsemblPlants"/>
        </authorList>
    </citation>
    <scope>IDENTIFICATION</scope>
    <source>
        <strain evidence="22">cv. B73</strain>
    </source>
</reference>
<dbReference type="GO" id="GO:0046872">
    <property type="term" value="F:metal ion binding"/>
    <property type="evidence" value="ECO:0007669"/>
    <property type="project" value="UniProtKB-UniRule"/>
</dbReference>
<keyword evidence="24" id="KW-1267">Proteomics identification</keyword>
<reference evidence="22" key="2">
    <citation type="submission" date="2019-07" db="EMBL/GenBank/DDBJ databases">
        <authorList>
            <person name="Seetharam A."/>
            <person name="Woodhouse M."/>
            <person name="Cannon E."/>
        </authorList>
    </citation>
    <scope>NUCLEOTIDE SEQUENCE [LARGE SCALE GENOMIC DNA]</scope>
    <source>
        <strain evidence="22">cv. B73</strain>
    </source>
</reference>
<feature type="binding site" evidence="17">
    <location>
        <position position="197"/>
    </location>
    <ligand>
        <name>Ca(2+)</name>
        <dbReference type="ChEBI" id="CHEBI:29108"/>
        <label>2</label>
    </ligand>
</feature>
<dbReference type="PROSITE" id="PS50873">
    <property type="entry name" value="PEROXIDASE_4"/>
    <property type="match status" value="1"/>
</dbReference>
<feature type="binding site" evidence="17">
    <location>
        <position position="252"/>
    </location>
    <ligand>
        <name>Ca(2+)</name>
        <dbReference type="ChEBI" id="CHEBI:29108"/>
        <label>2</label>
    </ligand>
</feature>
<evidence type="ECO:0000256" key="2">
    <source>
        <dbReference type="ARBA" id="ARBA00002322"/>
    </source>
</evidence>
<feature type="binding site" description="axial binding residue" evidence="17">
    <location>
        <position position="196"/>
    </location>
    <ligand>
        <name>heme b</name>
        <dbReference type="ChEBI" id="CHEBI:60344"/>
    </ligand>
    <ligandPart>
        <name>Fe</name>
        <dbReference type="ChEBI" id="CHEBI:18248"/>
    </ligandPart>
</feature>
<comment type="subcellular location">
    <subcellularLocation>
        <location evidence="3 20">Secreted</location>
    </subcellularLocation>
</comment>
<keyword evidence="10 20" id="KW-0560">Oxidoreductase</keyword>
<dbReference type="InterPro" id="IPR010255">
    <property type="entry name" value="Haem_peroxidase_sf"/>
</dbReference>
<feature type="binding site" evidence="16">
    <location>
        <position position="166"/>
    </location>
    <ligand>
        <name>substrate</name>
    </ligand>
</feature>
<dbReference type="FunFam" id="1.10.420.10:FF:000001">
    <property type="entry name" value="Peroxidase"/>
    <property type="match status" value="1"/>
</dbReference>
<keyword evidence="11 17" id="KW-0408">Iron</keyword>
<evidence type="ECO:0000256" key="5">
    <source>
        <dbReference type="ARBA" id="ARBA00012313"/>
    </source>
</evidence>
<keyword evidence="6 20" id="KW-0575">Peroxidase</keyword>
<evidence type="ECO:0000256" key="12">
    <source>
        <dbReference type="ARBA" id="ARBA00023157"/>
    </source>
</evidence>
<dbReference type="PROSITE" id="PS00436">
    <property type="entry name" value="PEROXIDASE_2"/>
    <property type="match status" value="1"/>
</dbReference>
<feature type="disulfide bond" evidence="19">
    <location>
        <begin position="124"/>
        <end position="321"/>
    </location>
</feature>
<dbReference type="InterPro" id="IPR000823">
    <property type="entry name" value="Peroxidase_pln"/>
</dbReference>
<dbReference type="RefSeq" id="XP_008644003.1">
    <property type="nucleotide sequence ID" value="XM_008645781.1"/>
</dbReference>
<dbReference type="PANTHER" id="PTHR31517:SF47">
    <property type="entry name" value="PEROXIDASE"/>
    <property type="match status" value="1"/>
</dbReference>
<dbReference type="InterPro" id="IPR019794">
    <property type="entry name" value="Peroxidases_AS"/>
</dbReference>
<dbReference type="InterPro" id="IPR002016">
    <property type="entry name" value="Haem_peroxidase"/>
</dbReference>
<comment type="function">
    <text evidence="2">Removal of H(2)O(2), oxidation of toxic reductants, biosynthesis and degradation of lignin, suberization, auxin catabolism, response to environmental stresses such as wounding, pathogen attack and oxidative stress. These functions might be dependent on each isozyme/isoform in each plant tissue.</text>
</comment>
<organism evidence="22 23">
    <name type="scientific">Zea mays</name>
    <name type="common">Maize</name>
    <dbReference type="NCBI Taxonomy" id="4577"/>
    <lineage>
        <taxon>Eukaryota</taxon>
        <taxon>Viridiplantae</taxon>
        <taxon>Streptophyta</taxon>
        <taxon>Embryophyta</taxon>
        <taxon>Tracheophyta</taxon>
        <taxon>Spermatophyta</taxon>
        <taxon>Magnoliopsida</taxon>
        <taxon>Liliopsida</taxon>
        <taxon>Poales</taxon>
        <taxon>Poaceae</taxon>
        <taxon>PACMAD clade</taxon>
        <taxon>Panicoideae</taxon>
        <taxon>Andropogonodae</taxon>
        <taxon>Andropogoneae</taxon>
        <taxon>Tripsacinae</taxon>
        <taxon>Zea</taxon>
    </lineage>
</organism>
<feature type="binding site" evidence="17">
    <location>
        <position position="72"/>
    </location>
    <ligand>
        <name>Ca(2+)</name>
        <dbReference type="ChEBI" id="CHEBI:29108"/>
        <label>1</label>
    </ligand>
</feature>
<evidence type="ECO:0000256" key="7">
    <source>
        <dbReference type="ARBA" id="ARBA00022617"/>
    </source>
</evidence>
<gene>
    <name evidence="22" type="primary">LOC100382459</name>
</gene>
<dbReference type="PANTHER" id="PTHR31517">
    <property type="match status" value="1"/>
</dbReference>
<evidence type="ECO:0000256" key="13">
    <source>
        <dbReference type="ARBA" id="ARBA00023283"/>
    </source>
</evidence>
<keyword evidence="9 17" id="KW-0106">Calcium</keyword>
<keyword evidence="13" id="KW-0873">Pyrrolidone carboxylic acid</keyword>
<dbReference type="OrthoDB" id="2113341at2759"/>
<comment type="cofactor">
    <cofactor evidence="17 20">
        <name>heme b</name>
        <dbReference type="ChEBI" id="CHEBI:60344"/>
    </cofactor>
    <text evidence="17 20">Binds 1 heme b (iron(II)-protoporphyrin IX) group per subunit.</text>
</comment>
<feature type="binding site" evidence="17">
    <location>
        <position position="74"/>
    </location>
    <ligand>
        <name>Ca(2+)</name>
        <dbReference type="ChEBI" id="CHEBI:29108"/>
        <label>1</label>
    </ligand>
</feature>
<proteinExistence type="evidence at protein level"/>
<dbReference type="SUPFAM" id="SSF48113">
    <property type="entry name" value="Heme-dependent peroxidases"/>
    <property type="match status" value="1"/>
</dbReference>
<dbReference type="CDD" id="cd00693">
    <property type="entry name" value="secretory_peroxidase"/>
    <property type="match status" value="1"/>
</dbReference>
<protein>
    <recommendedName>
        <fullName evidence="5 20">Peroxidase</fullName>
        <ecNumber evidence="5 20">1.11.1.7</ecNumber>
    </recommendedName>
</protein>
<dbReference type="GeneID" id="100382459"/>
<evidence type="ECO:0000256" key="10">
    <source>
        <dbReference type="ARBA" id="ARBA00023002"/>
    </source>
</evidence>
<feature type="binding site" evidence="17">
    <location>
        <position position="76"/>
    </location>
    <ligand>
        <name>Ca(2+)</name>
        <dbReference type="ChEBI" id="CHEBI:29108"/>
        <label>1</label>
    </ligand>
</feature>
<dbReference type="Proteomes" id="UP000007305">
    <property type="component" value="Chromosome 1"/>
</dbReference>
<dbReference type="PROSITE" id="PS00435">
    <property type="entry name" value="PEROXIDASE_1"/>
    <property type="match status" value="1"/>
</dbReference>
<keyword evidence="12 19" id="KW-1015">Disulfide bond</keyword>
<dbReference type="Gene3D" id="1.10.420.10">
    <property type="entry name" value="Peroxidase, domain 2"/>
    <property type="match status" value="1"/>
</dbReference>
<feature type="binding site" evidence="17">
    <location>
        <position position="70"/>
    </location>
    <ligand>
        <name>Ca(2+)</name>
        <dbReference type="ChEBI" id="CHEBI:29108"/>
        <label>1</label>
    </ligand>
</feature>
<dbReference type="GO" id="GO:0006979">
    <property type="term" value="P:response to oxidative stress"/>
    <property type="evidence" value="ECO:0007669"/>
    <property type="project" value="UniProtKB-UniRule"/>
</dbReference>
<feature type="binding site" evidence="17">
    <location>
        <position position="244"/>
    </location>
    <ligand>
        <name>Ca(2+)</name>
        <dbReference type="ChEBI" id="CHEBI:29108"/>
        <label>2</label>
    </ligand>
</feature>
<dbReference type="PRINTS" id="PR00461">
    <property type="entry name" value="PLPEROXIDASE"/>
</dbReference>
<comment type="catalytic activity">
    <reaction evidence="1 20">
        <text>2 a phenolic donor + H2O2 = 2 a phenolic radical donor + 2 H2O</text>
        <dbReference type="Rhea" id="RHEA:56136"/>
        <dbReference type="ChEBI" id="CHEBI:15377"/>
        <dbReference type="ChEBI" id="CHEBI:16240"/>
        <dbReference type="ChEBI" id="CHEBI:139520"/>
        <dbReference type="ChEBI" id="CHEBI:139521"/>
        <dbReference type="EC" id="1.11.1.7"/>
    </reaction>
</comment>
<feature type="signal peptide" evidence="20">
    <location>
        <begin position="1"/>
        <end position="24"/>
    </location>
</feature>
<evidence type="ECO:0000313" key="23">
    <source>
        <dbReference type="Proteomes" id="UP000007305"/>
    </source>
</evidence>
<feature type="disulfide bond" evidence="19">
    <location>
        <begin position="68"/>
        <end position="73"/>
    </location>
</feature>
<keyword evidence="20" id="KW-0964">Secreted</keyword>
<feature type="domain" description="Plant heme peroxidase family profile" evidence="21">
    <location>
        <begin position="25"/>
        <end position="325"/>
    </location>
</feature>
<evidence type="ECO:0007829" key="24">
    <source>
        <dbReference type="PeptideAtlas" id="A0A804M4G3"/>
    </source>
</evidence>
<evidence type="ECO:0000256" key="19">
    <source>
        <dbReference type="PIRSR" id="PIRSR600823-5"/>
    </source>
</evidence>
<dbReference type="Gene3D" id="1.10.520.10">
    <property type="match status" value="1"/>
</dbReference>
<evidence type="ECO:0000313" key="22">
    <source>
        <dbReference type="EnsemblPlants" id="Zm00001eb058260_P001"/>
    </source>
</evidence>
<evidence type="ECO:0000256" key="16">
    <source>
        <dbReference type="PIRSR" id="PIRSR600823-2"/>
    </source>
</evidence>
<evidence type="ECO:0000256" key="1">
    <source>
        <dbReference type="ARBA" id="ARBA00000189"/>
    </source>
</evidence>
<evidence type="ECO:0000256" key="4">
    <source>
        <dbReference type="ARBA" id="ARBA00006873"/>
    </source>
</evidence>
<evidence type="ECO:0000256" key="18">
    <source>
        <dbReference type="PIRSR" id="PIRSR600823-4"/>
    </source>
</evidence>
<keyword evidence="23" id="KW-1185">Reference proteome</keyword>
<evidence type="ECO:0000256" key="11">
    <source>
        <dbReference type="ARBA" id="ARBA00023004"/>
    </source>
</evidence>
<dbReference type="InterPro" id="IPR019793">
    <property type="entry name" value="Peroxidases_heam-ligand_BS"/>
</dbReference>
<comment type="similarity">
    <text evidence="20">Belongs to the peroxidase family. Classical plant (class III) peroxidase subfamily.</text>
</comment>
<evidence type="ECO:0000256" key="6">
    <source>
        <dbReference type="ARBA" id="ARBA00022559"/>
    </source>
</evidence>
<dbReference type="EC" id="1.11.1.7" evidence="5 20"/>
<keyword evidence="7 20" id="KW-0349">Heme</keyword>
<feature type="binding site" evidence="17">
    <location>
        <position position="88"/>
    </location>
    <ligand>
        <name>Ca(2+)</name>
        <dbReference type="ChEBI" id="CHEBI:29108"/>
        <label>1</label>
    </ligand>
</feature>
<evidence type="ECO:0000256" key="8">
    <source>
        <dbReference type="ARBA" id="ARBA00022723"/>
    </source>
</evidence>
<evidence type="ECO:0000256" key="17">
    <source>
        <dbReference type="PIRSR" id="PIRSR600823-3"/>
    </source>
</evidence>
<comment type="similarity">
    <text evidence="4">Belongs to the peroxidase family. Ascorbate peroxidase subfamily.</text>
</comment>
<feature type="active site" description="Proton acceptor" evidence="15">
    <location>
        <position position="66"/>
    </location>
</feature>
<feature type="disulfide bond" evidence="19">
    <location>
        <begin position="203"/>
        <end position="231"/>
    </location>
</feature>
<dbReference type="PRINTS" id="PR00458">
    <property type="entry name" value="PEROXIDASE"/>
</dbReference>
<keyword evidence="20" id="KW-0732">Signal</keyword>
<dbReference type="AlphaFoldDB" id="A0A804M4G3"/>
<feature type="binding site" evidence="17">
    <location>
        <position position="247"/>
    </location>
    <ligand>
        <name>Ca(2+)</name>
        <dbReference type="ChEBI" id="CHEBI:29108"/>
        <label>2</label>
    </ligand>
</feature>
<feature type="disulfide bond" evidence="19">
    <location>
        <begin position="35"/>
        <end position="118"/>
    </location>
</feature>
<accession>A0A804M4G3</accession>
<evidence type="ECO:0000256" key="15">
    <source>
        <dbReference type="PIRSR" id="PIRSR600823-1"/>
    </source>
</evidence>
<feature type="binding site" evidence="17">
    <location>
        <position position="67"/>
    </location>
    <ligand>
        <name>Ca(2+)</name>
        <dbReference type="ChEBI" id="CHEBI:29108"/>
        <label>1</label>
    </ligand>
</feature>
<keyword evidence="14 20" id="KW-0376">Hydrogen peroxide</keyword>
<comment type="cofactor">
    <cofactor evidence="17 20">
        <name>Ca(2+)</name>
        <dbReference type="ChEBI" id="CHEBI:29108"/>
    </cofactor>
    <text evidence="17 20">Binds 2 calcium ions per subunit.</text>
</comment>
<dbReference type="GO" id="GO:0020037">
    <property type="term" value="F:heme binding"/>
    <property type="evidence" value="ECO:0007669"/>
    <property type="project" value="UniProtKB-UniRule"/>
</dbReference>